<reference evidence="1 2" key="1">
    <citation type="submission" date="2020-07" db="EMBL/GenBank/DDBJ databases">
        <title>Genomic Encyclopedia of Type Strains, Phase IV (KMG-V): Genome sequencing to study the core and pangenomes of soil and plant-associated prokaryotes.</title>
        <authorList>
            <person name="Whitman W."/>
        </authorList>
    </citation>
    <scope>NUCLEOTIDE SEQUENCE [LARGE SCALE GENOMIC DNA]</scope>
    <source>
        <strain evidence="1 2">AN3</strain>
    </source>
</reference>
<accession>A0A839E9Q6</accession>
<name>A0A839E9Q6_9HYPH</name>
<dbReference type="AlphaFoldDB" id="A0A839E9Q6"/>
<organism evidence="1 2">
    <name type="scientific">Phyllobacterium myrsinacearum</name>
    <dbReference type="NCBI Taxonomy" id="28101"/>
    <lineage>
        <taxon>Bacteria</taxon>
        <taxon>Pseudomonadati</taxon>
        <taxon>Pseudomonadota</taxon>
        <taxon>Alphaproteobacteria</taxon>
        <taxon>Hyphomicrobiales</taxon>
        <taxon>Phyllobacteriaceae</taxon>
        <taxon>Phyllobacterium</taxon>
    </lineage>
</organism>
<proteinExistence type="predicted"/>
<evidence type="ECO:0000313" key="1">
    <source>
        <dbReference type="EMBL" id="MBA8876611.1"/>
    </source>
</evidence>
<evidence type="ECO:0000313" key="2">
    <source>
        <dbReference type="Proteomes" id="UP000549052"/>
    </source>
</evidence>
<keyword evidence="2" id="KW-1185">Reference proteome</keyword>
<sequence length="54" mass="6456">MFGQYRWELVVDGAVQGFLEWIGISLKCYNPPDCAFQKDDYNSWHILFMHIFLI</sequence>
<gene>
    <name evidence="1" type="ORF">FHW16_000293</name>
</gene>
<dbReference type="Proteomes" id="UP000549052">
    <property type="component" value="Unassembled WGS sequence"/>
</dbReference>
<comment type="caution">
    <text evidence="1">The sequence shown here is derived from an EMBL/GenBank/DDBJ whole genome shotgun (WGS) entry which is preliminary data.</text>
</comment>
<protein>
    <submittedName>
        <fullName evidence="1">Uncharacterized protein</fullName>
    </submittedName>
</protein>
<dbReference type="EMBL" id="JACGXN010000001">
    <property type="protein sequence ID" value="MBA8876611.1"/>
    <property type="molecule type" value="Genomic_DNA"/>
</dbReference>